<evidence type="ECO:0000313" key="1">
    <source>
        <dbReference type="EMBL" id="BBB29235.1"/>
    </source>
</evidence>
<evidence type="ECO:0008006" key="3">
    <source>
        <dbReference type="Google" id="ProtNLM"/>
    </source>
</evidence>
<accession>A0A7R6SVZ4</accession>
<dbReference type="RefSeq" id="WP_201349851.1">
    <property type="nucleotide sequence ID" value="NZ_AP014546.1"/>
</dbReference>
<dbReference type="GO" id="GO:0051213">
    <property type="term" value="F:dioxygenase activity"/>
    <property type="evidence" value="ECO:0007669"/>
    <property type="project" value="InterPro"/>
</dbReference>
<dbReference type="Gene3D" id="2.60.120.620">
    <property type="entry name" value="q2cbj1_9rhob like domain"/>
    <property type="match status" value="1"/>
</dbReference>
<dbReference type="AlphaFoldDB" id="A0A7R6SVZ4"/>
<protein>
    <recommendedName>
        <fullName evidence="3">2OG-Fe dioxygenase family protein</fullName>
    </recommendedName>
</protein>
<proteinExistence type="predicted"/>
<keyword evidence="2" id="KW-1185">Reference proteome</keyword>
<dbReference type="Pfam" id="PF10014">
    <property type="entry name" value="2OG-Fe_Oxy_2"/>
    <property type="match status" value="1"/>
</dbReference>
<name>A0A7R6SVZ4_9GAMM</name>
<dbReference type="EMBL" id="AP014546">
    <property type="protein sequence ID" value="BBB29235.1"/>
    <property type="molecule type" value="Genomic_DNA"/>
</dbReference>
<dbReference type="KEGG" id="njp:NEJAP_1283"/>
<sequence>MKSSNTSYLRLPFEFPIQGGIPYWEPSVTHDLSQGSWSKTNIEEHIDLAQWQSYLSDLPKDPYVDTRWKRMSWLFLDDSNKLHVLHECPMAQGGQYNDAATMADKLRYYPPLQQEFLQRKDVQEFVKNWASLWNIGPQEPILMQINGIRGQQALDPLQGQGIHQDGSQFLSILVLNRNNVVGGNNALYKDKAGEHTIAEVTLEPGEILHVRDNEVFHNVSQIHPINNDTPFERFIIIINSRFNDKFQNKILKEYYPQAILNNH</sequence>
<organism evidence="1 2">
    <name type="scientific">Neptunomonas japonica JAMM 1380</name>
    <dbReference type="NCBI Taxonomy" id="1441457"/>
    <lineage>
        <taxon>Bacteria</taxon>
        <taxon>Pseudomonadati</taxon>
        <taxon>Pseudomonadota</taxon>
        <taxon>Gammaproteobacteria</taxon>
        <taxon>Oceanospirillales</taxon>
        <taxon>Oceanospirillaceae</taxon>
        <taxon>Neptunomonas</taxon>
    </lineage>
</organism>
<reference evidence="1 2" key="1">
    <citation type="journal article" date="2008" name="Int. J. Syst. Evol. Microbiol.">
        <title>Neptunomonas japonica sp. nov., an Osedax japonicus symbiont-like bacterium isolated from sediment adjacent to sperm whale carcasses off Kagoshima, Japan.</title>
        <authorList>
            <person name="Miyazaki M."/>
            <person name="Nogi Y."/>
            <person name="Fujiwara Y."/>
            <person name="Kawato M."/>
            <person name="Kubokawa K."/>
            <person name="Horikoshi K."/>
        </authorList>
    </citation>
    <scope>NUCLEOTIDE SEQUENCE [LARGE SCALE GENOMIC DNA]</scope>
    <source>
        <strain evidence="1 2">JAMM 1380</strain>
    </source>
</reference>
<dbReference type="Proteomes" id="UP000595332">
    <property type="component" value="Chromosome"/>
</dbReference>
<gene>
    <name evidence="1" type="ORF">NEJAP_1283</name>
</gene>
<evidence type="ECO:0000313" key="2">
    <source>
        <dbReference type="Proteomes" id="UP000595332"/>
    </source>
</evidence>
<dbReference type="InterPro" id="IPR018724">
    <property type="entry name" value="2OG-Fe_dioxygenase"/>
</dbReference>